<proteinExistence type="inferred from homology"/>
<evidence type="ECO:0000256" key="1">
    <source>
        <dbReference type="ARBA" id="ARBA00004123"/>
    </source>
</evidence>
<dbReference type="Proteomes" id="UP001174909">
    <property type="component" value="Unassembled WGS sequence"/>
</dbReference>
<evidence type="ECO:0000256" key="6">
    <source>
        <dbReference type="ARBA" id="ARBA00023242"/>
    </source>
</evidence>
<dbReference type="PANTHER" id="PTHR12632">
    <property type="entry name" value="TRANSCRIPTION FACTOR NF-Y ALPHA-RELATED"/>
    <property type="match status" value="1"/>
</dbReference>
<evidence type="ECO:0000256" key="5">
    <source>
        <dbReference type="ARBA" id="ARBA00023163"/>
    </source>
</evidence>
<keyword evidence="6 7" id="KW-0539">Nucleus</keyword>
<feature type="compositionally biased region" description="Low complexity" evidence="8">
    <location>
        <begin position="62"/>
        <end position="112"/>
    </location>
</feature>
<gene>
    <name evidence="9" type="ORF">GBAR_LOCUS30453</name>
</gene>
<evidence type="ECO:0000313" key="9">
    <source>
        <dbReference type="EMBL" id="CAI8055843.1"/>
    </source>
</evidence>
<sequence length="412" mass="43232">METTGVSSLGSTDIQSQITDTSNFYPQSSESLLQVLQTQLQAANVATQIQQQLQDVSTSTATVPFTSSTTPTTQLHPPPSSSSSSSSLLNTPFTSGDLLSQLRQQRQQQQQQGSVETQTATGDQPGQQSAVTSLLTAQLATALGIDTAASSPSTTGVTGKVLPNLATALLSLSRLPNGEGIEEEPLYVNAKQYHRILKRRQARAKLEAEGKIPKQRQKYMHESRHRHAVKRCRGYSGRFRGKESPQKSPDPPIIGSLPHTLPLIYQPLTSTGPLASISDVVTIATTGSTSDVVSTSIVRGGGAVPRYQSVVVAGLGEAPGLRGLNVVPEMMIAANKGDTLPVTSVNTTSVSLPLNQLGVTQPSLSTGSLVPAMSSGQEDTESLGDVTIQGLINAAQTFSVPILPTTVTSGSP</sequence>
<evidence type="ECO:0000256" key="4">
    <source>
        <dbReference type="ARBA" id="ARBA00023159"/>
    </source>
</evidence>
<keyword evidence="10" id="KW-1185">Reference proteome</keyword>
<evidence type="ECO:0000256" key="8">
    <source>
        <dbReference type="SAM" id="MobiDB-lite"/>
    </source>
</evidence>
<feature type="compositionally biased region" description="Polar residues" evidence="8">
    <location>
        <begin position="113"/>
        <end position="129"/>
    </location>
</feature>
<dbReference type="PRINTS" id="PR00616">
    <property type="entry name" value="CCAATSUBUNTB"/>
</dbReference>
<evidence type="ECO:0000256" key="3">
    <source>
        <dbReference type="ARBA" id="ARBA00023125"/>
    </source>
</evidence>
<keyword evidence="3 7" id="KW-0238">DNA-binding</keyword>
<reference evidence="9" key="1">
    <citation type="submission" date="2023-03" db="EMBL/GenBank/DDBJ databases">
        <authorList>
            <person name="Steffen K."/>
            <person name="Cardenas P."/>
        </authorList>
    </citation>
    <scope>NUCLEOTIDE SEQUENCE</scope>
</reference>
<keyword evidence="4" id="KW-0010">Activator</keyword>
<dbReference type="InterPro" id="IPR001289">
    <property type="entry name" value="NFYA"/>
</dbReference>
<dbReference type="SMART" id="SM00521">
    <property type="entry name" value="CBF"/>
    <property type="match status" value="1"/>
</dbReference>
<dbReference type="PROSITE" id="PS00686">
    <property type="entry name" value="NFYA_HAP2_1"/>
    <property type="match status" value="1"/>
</dbReference>
<accession>A0AA35TWN3</accession>
<name>A0AA35TWN3_GEOBA</name>
<comment type="similarity">
    <text evidence="7">Belongs to the NFYA/HAP2 subunit family.</text>
</comment>
<comment type="caution">
    <text evidence="9">The sequence shown here is derived from an EMBL/GenBank/DDBJ whole genome shotgun (WGS) entry which is preliminary data.</text>
</comment>
<dbReference type="GO" id="GO:0016602">
    <property type="term" value="C:CCAAT-binding factor complex"/>
    <property type="evidence" value="ECO:0007669"/>
    <property type="project" value="InterPro"/>
</dbReference>
<feature type="region of interest" description="Disordered" evidence="8">
    <location>
        <begin position="62"/>
        <end position="131"/>
    </location>
</feature>
<evidence type="ECO:0000256" key="7">
    <source>
        <dbReference type="RuleBase" id="RU367155"/>
    </source>
</evidence>
<comment type="subunit">
    <text evidence="7">Heterotrimer.</text>
</comment>
<dbReference type="Pfam" id="PF02045">
    <property type="entry name" value="CBFB_NFYA"/>
    <property type="match status" value="1"/>
</dbReference>
<keyword evidence="5 7" id="KW-0804">Transcription</keyword>
<dbReference type="GO" id="GO:0003700">
    <property type="term" value="F:DNA-binding transcription factor activity"/>
    <property type="evidence" value="ECO:0007669"/>
    <property type="project" value="UniProtKB-UniRule"/>
</dbReference>
<dbReference type="Gene3D" id="6.10.250.2430">
    <property type="match status" value="1"/>
</dbReference>
<protein>
    <recommendedName>
        <fullName evidence="7">Nuclear transcription factor Y subunit</fullName>
    </recommendedName>
</protein>
<dbReference type="AlphaFoldDB" id="A0AA35TWN3"/>
<organism evidence="9 10">
    <name type="scientific">Geodia barretti</name>
    <name type="common">Barrett's horny sponge</name>
    <dbReference type="NCBI Taxonomy" id="519541"/>
    <lineage>
        <taxon>Eukaryota</taxon>
        <taxon>Metazoa</taxon>
        <taxon>Porifera</taxon>
        <taxon>Demospongiae</taxon>
        <taxon>Heteroscleromorpha</taxon>
        <taxon>Tetractinellida</taxon>
        <taxon>Astrophorina</taxon>
        <taxon>Geodiidae</taxon>
        <taxon>Geodia</taxon>
    </lineage>
</organism>
<evidence type="ECO:0000256" key="2">
    <source>
        <dbReference type="ARBA" id="ARBA00023015"/>
    </source>
</evidence>
<dbReference type="EMBL" id="CASHTH010004313">
    <property type="protein sequence ID" value="CAI8055843.1"/>
    <property type="molecule type" value="Genomic_DNA"/>
</dbReference>
<keyword evidence="2 7" id="KW-0805">Transcription regulation</keyword>
<dbReference type="GO" id="GO:0003677">
    <property type="term" value="F:DNA binding"/>
    <property type="evidence" value="ECO:0007669"/>
    <property type="project" value="UniProtKB-KW"/>
</dbReference>
<comment type="function">
    <text evidence="7">Component of the sequence-specific heterotrimeric transcription factor (NF-Y) which specifically recognizes a 5'-CCAAT-3' box motif found in the promoters of its target genes.</text>
</comment>
<dbReference type="InterPro" id="IPR018362">
    <property type="entry name" value="CCAAT-binding_factor_CS"/>
</dbReference>
<comment type="subcellular location">
    <subcellularLocation>
        <location evidence="1 7">Nucleus</location>
    </subcellularLocation>
</comment>
<evidence type="ECO:0000313" key="10">
    <source>
        <dbReference type="Proteomes" id="UP001174909"/>
    </source>
</evidence>
<dbReference type="PROSITE" id="PS51152">
    <property type="entry name" value="NFYA_HAP2_2"/>
    <property type="match status" value="1"/>
</dbReference>